<evidence type="ECO:0000313" key="2">
    <source>
        <dbReference type="EMBL" id="RMC22958.1"/>
    </source>
</evidence>
<feature type="region of interest" description="Disordered" evidence="1">
    <location>
        <begin position="291"/>
        <end position="363"/>
    </location>
</feature>
<dbReference type="AlphaFoldDB" id="A0A3M0LC26"/>
<sequence>MSLCPLPTQELVELGTGSDLGRGLSLARDSHGLYVAEAPKSLRLRQDRPDARGLQEAARSAGPARRRPGVGGAGPSQAPEAAQAPRSSRRSPEPPRPRITVREAAAARAPLPEPPEPPEPPRAPGEPPAGSGPRIPAVEVAAPKGSLGLSPPQIRPGKGGPAATPGAGGDEEGAARGGFAALRVPSVPIDVPSAAVELAPELGAAGPEPPGASPDAGSRFAEGLRKLSRELEAPAVEIAPKPPKFRLPRLGRALAKLREGGATPPASPPGIAIPGVELDLGAVGDAGAKLKVPKVSLAPFGDTEDGPRFGTGGSGPLRAPPGSAPRASASERRRCPNSGAPAPISAPGGSPKRPRNGAAAPRA</sequence>
<evidence type="ECO:0000313" key="3">
    <source>
        <dbReference type="Proteomes" id="UP000269221"/>
    </source>
</evidence>
<dbReference type="EMBL" id="QRBI01000004">
    <property type="protein sequence ID" value="RMC22958.1"/>
    <property type="molecule type" value="Genomic_DNA"/>
</dbReference>
<feature type="region of interest" description="Disordered" evidence="1">
    <location>
        <begin position="40"/>
        <end position="174"/>
    </location>
</feature>
<keyword evidence="3" id="KW-1185">Reference proteome</keyword>
<reference evidence="2 3" key="1">
    <citation type="submission" date="2018-07" db="EMBL/GenBank/DDBJ databases">
        <title>A high quality draft genome assembly of the barn swallow (H. rustica rustica).</title>
        <authorList>
            <person name="Formenti G."/>
            <person name="Chiara M."/>
            <person name="Poveda L."/>
            <person name="Francoijs K.-J."/>
            <person name="Bonisoli-Alquati A."/>
            <person name="Canova L."/>
            <person name="Gianfranceschi L."/>
            <person name="Horner D.S."/>
            <person name="Saino N."/>
        </authorList>
    </citation>
    <scope>NUCLEOTIDE SEQUENCE [LARGE SCALE GENOMIC DNA]</scope>
    <source>
        <strain evidence="2">Chelidonia</strain>
        <tissue evidence="2">Blood</tissue>
    </source>
</reference>
<feature type="compositionally biased region" description="Low complexity" evidence="1">
    <location>
        <begin position="75"/>
        <end position="86"/>
    </location>
</feature>
<feature type="compositionally biased region" description="Low complexity" evidence="1">
    <location>
        <begin position="336"/>
        <end position="351"/>
    </location>
</feature>
<proteinExistence type="predicted"/>
<name>A0A3M0LC26_HIRRU</name>
<organism evidence="2 3">
    <name type="scientific">Hirundo rustica rustica</name>
    <dbReference type="NCBI Taxonomy" id="333673"/>
    <lineage>
        <taxon>Eukaryota</taxon>
        <taxon>Metazoa</taxon>
        <taxon>Chordata</taxon>
        <taxon>Craniata</taxon>
        <taxon>Vertebrata</taxon>
        <taxon>Euteleostomi</taxon>
        <taxon>Archelosauria</taxon>
        <taxon>Archosauria</taxon>
        <taxon>Dinosauria</taxon>
        <taxon>Saurischia</taxon>
        <taxon>Theropoda</taxon>
        <taxon>Coelurosauria</taxon>
        <taxon>Aves</taxon>
        <taxon>Neognathae</taxon>
        <taxon>Neoaves</taxon>
        <taxon>Telluraves</taxon>
        <taxon>Australaves</taxon>
        <taxon>Passeriformes</taxon>
        <taxon>Sylvioidea</taxon>
        <taxon>Hirundinidae</taxon>
        <taxon>Hirundo</taxon>
    </lineage>
</organism>
<comment type="caution">
    <text evidence="2">The sequence shown here is derived from an EMBL/GenBank/DDBJ whole genome shotgun (WGS) entry which is preliminary data.</text>
</comment>
<protein>
    <submittedName>
        <fullName evidence="2">Uncharacterized protein</fullName>
    </submittedName>
</protein>
<dbReference type="Proteomes" id="UP000269221">
    <property type="component" value="Unassembled WGS sequence"/>
</dbReference>
<accession>A0A3M0LC26</accession>
<gene>
    <name evidence="2" type="ORF">DUI87_00035</name>
</gene>
<feature type="compositionally biased region" description="Basic and acidic residues" evidence="1">
    <location>
        <begin position="44"/>
        <end position="53"/>
    </location>
</feature>
<feature type="compositionally biased region" description="Pro residues" evidence="1">
    <location>
        <begin position="111"/>
        <end position="127"/>
    </location>
</feature>
<evidence type="ECO:0000256" key="1">
    <source>
        <dbReference type="SAM" id="MobiDB-lite"/>
    </source>
</evidence>